<reference evidence="5" key="1">
    <citation type="submission" date="2020-11" db="EMBL/GenBank/DDBJ databases">
        <authorList>
            <consortium name="DOE Joint Genome Institute"/>
            <person name="Ahrendt S."/>
            <person name="Riley R."/>
            <person name="Andreopoulos W."/>
            <person name="LaButti K."/>
            <person name="Pangilinan J."/>
            <person name="Ruiz-duenas F.J."/>
            <person name="Barrasa J.M."/>
            <person name="Sanchez-Garcia M."/>
            <person name="Camarero S."/>
            <person name="Miyauchi S."/>
            <person name="Serrano A."/>
            <person name="Linde D."/>
            <person name="Babiker R."/>
            <person name="Drula E."/>
            <person name="Ayuso-Fernandez I."/>
            <person name="Pacheco R."/>
            <person name="Padilla G."/>
            <person name="Ferreira P."/>
            <person name="Barriuso J."/>
            <person name="Kellner H."/>
            <person name="Castanera R."/>
            <person name="Alfaro M."/>
            <person name="Ramirez L."/>
            <person name="Pisabarro A.G."/>
            <person name="Kuo A."/>
            <person name="Tritt A."/>
            <person name="Lipzen A."/>
            <person name="He G."/>
            <person name="Yan M."/>
            <person name="Ng V."/>
            <person name="Cullen D."/>
            <person name="Martin F."/>
            <person name="Rosso M.-N."/>
            <person name="Henrissat B."/>
            <person name="Hibbett D."/>
            <person name="Martinez A.T."/>
            <person name="Grigoriev I.V."/>
        </authorList>
    </citation>
    <scope>NUCLEOTIDE SEQUENCE</scope>
    <source>
        <strain evidence="5">AH 44721</strain>
    </source>
</reference>
<proteinExistence type="predicted"/>
<dbReference type="Pfam" id="PF24883">
    <property type="entry name" value="NPHP3_N"/>
    <property type="match status" value="1"/>
</dbReference>
<dbReference type="OrthoDB" id="194358at2759"/>
<sequence length="677" mass="75495">KIKNWLSAPDSSRNMNEAYGKLQDGTCSWFFEGEQFSTWKEEPSFLWVKGKGKFLLVSLSSIIHNVDLAKQDSSLSMAYFFFDGRDSQTELQLHHKLIRSLIWQLSYREDHKVPLPLVNLYKKYGHQQPLDRVLRDRSFRWIALQIEELKKCASKNEIQKKLGKLPRGLDETYQRILKGIDRDYWDDTKIFLQFLAFSKRPLKVDELAEVITVDLGSEEGPAFIEDKQYQDPRIVLTRCSSLFLLLYLLNKTSGIIKLSHFSVKEYLLSPMLTKELFMSDAAFTNWVQLWNIDLNIWDQKRSRDKTDVMKMASALYYASLAGIKPTVELLLTNKAEVNAQGGWWGNALQAASAECHRDIVELLLVNKADVNAQGGDYGNALQAASFHGHRDIVELLLQNKAEVNAQGGYHGNALQAASARGYKYNVELLLINEAAVNAEGGYHGNALQAASAEGHRDIVELLLQNKAEVNAQGGEYGNALQAASFHGHRDIVELLLQNKAEVNAQGGEYQNALQAASAGGHRNIVELLLQNKAEVNAQGGYYGNALQAASTGGHRDIVELLLQNKAEVNAQGGYYGNALKAASHWGHRDIVELLLQNKADVNAQGGEYGNALQAASFHGHRDIVELLLVNKAEVNAQGGEYGNALQAASAEGHMDIMELLQEKDAINEDHKEEFSTE</sequence>
<evidence type="ECO:0000259" key="4">
    <source>
        <dbReference type="Pfam" id="PF24883"/>
    </source>
</evidence>
<keyword evidence="1" id="KW-0677">Repeat</keyword>
<dbReference type="PROSITE" id="PS50088">
    <property type="entry name" value="ANK_REPEAT"/>
    <property type="match status" value="4"/>
</dbReference>
<dbReference type="InterPro" id="IPR056884">
    <property type="entry name" value="NPHP3-like_N"/>
</dbReference>
<feature type="domain" description="Nephrocystin 3-like N-terminal" evidence="4">
    <location>
        <begin position="25"/>
        <end position="139"/>
    </location>
</feature>
<dbReference type="Proteomes" id="UP000724874">
    <property type="component" value="Unassembled WGS sequence"/>
</dbReference>
<evidence type="ECO:0000256" key="3">
    <source>
        <dbReference type="PROSITE-ProRule" id="PRU00023"/>
    </source>
</evidence>
<feature type="non-terminal residue" evidence="5">
    <location>
        <position position="1"/>
    </location>
</feature>
<feature type="repeat" description="ANK" evidence="3">
    <location>
        <begin position="376"/>
        <end position="408"/>
    </location>
</feature>
<evidence type="ECO:0000313" key="5">
    <source>
        <dbReference type="EMBL" id="KAF8888394.1"/>
    </source>
</evidence>
<dbReference type="PANTHER" id="PTHR24198:SF165">
    <property type="entry name" value="ANKYRIN REPEAT-CONTAINING PROTEIN-RELATED"/>
    <property type="match status" value="1"/>
</dbReference>
<dbReference type="Pfam" id="PF12796">
    <property type="entry name" value="Ank_2"/>
    <property type="match status" value="3"/>
</dbReference>
<dbReference type="AlphaFoldDB" id="A0A9P5NHM0"/>
<accession>A0A9P5NHM0</accession>
<feature type="repeat" description="ANK" evidence="3">
    <location>
        <begin position="442"/>
        <end position="474"/>
    </location>
</feature>
<dbReference type="EMBL" id="JADNYJ010000085">
    <property type="protein sequence ID" value="KAF8888394.1"/>
    <property type="molecule type" value="Genomic_DNA"/>
</dbReference>
<comment type="caution">
    <text evidence="5">The sequence shown here is derived from an EMBL/GenBank/DDBJ whole genome shotgun (WGS) entry which is preliminary data.</text>
</comment>
<dbReference type="Gene3D" id="1.25.40.20">
    <property type="entry name" value="Ankyrin repeat-containing domain"/>
    <property type="match status" value="3"/>
</dbReference>
<feature type="repeat" description="ANK" evidence="3">
    <location>
        <begin position="475"/>
        <end position="507"/>
    </location>
</feature>
<keyword evidence="6" id="KW-1185">Reference proteome</keyword>
<gene>
    <name evidence="5" type="ORF">CPB84DRAFT_1684221</name>
</gene>
<organism evidence="5 6">
    <name type="scientific">Gymnopilus junonius</name>
    <name type="common">Spectacular rustgill mushroom</name>
    <name type="synonym">Gymnopilus spectabilis subsp. junonius</name>
    <dbReference type="NCBI Taxonomy" id="109634"/>
    <lineage>
        <taxon>Eukaryota</taxon>
        <taxon>Fungi</taxon>
        <taxon>Dikarya</taxon>
        <taxon>Basidiomycota</taxon>
        <taxon>Agaricomycotina</taxon>
        <taxon>Agaricomycetes</taxon>
        <taxon>Agaricomycetidae</taxon>
        <taxon>Agaricales</taxon>
        <taxon>Agaricineae</taxon>
        <taxon>Hymenogastraceae</taxon>
        <taxon>Gymnopilus</taxon>
    </lineage>
</organism>
<dbReference type="PANTHER" id="PTHR24198">
    <property type="entry name" value="ANKYRIN REPEAT AND PROTEIN KINASE DOMAIN-CONTAINING PROTEIN"/>
    <property type="match status" value="1"/>
</dbReference>
<keyword evidence="2 3" id="KW-0040">ANK repeat</keyword>
<evidence type="ECO:0000256" key="2">
    <source>
        <dbReference type="ARBA" id="ARBA00023043"/>
    </source>
</evidence>
<dbReference type="InterPro" id="IPR002110">
    <property type="entry name" value="Ankyrin_rpt"/>
</dbReference>
<name>A0A9P5NHM0_GYMJU</name>
<dbReference type="Pfam" id="PF00023">
    <property type="entry name" value="Ank"/>
    <property type="match status" value="1"/>
</dbReference>
<protein>
    <submittedName>
        <fullName evidence="5">Ankyrin repeat-containing domain protein</fullName>
    </submittedName>
</protein>
<dbReference type="SMART" id="SM00248">
    <property type="entry name" value="ANK"/>
    <property type="match status" value="11"/>
</dbReference>
<evidence type="ECO:0000313" key="6">
    <source>
        <dbReference type="Proteomes" id="UP000724874"/>
    </source>
</evidence>
<dbReference type="SUPFAM" id="SSF48403">
    <property type="entry name" value="Ankyrin repeat"/>
    <property type="match status" value="1"/>
</dbReference>
<dbReference type="InterPro" id="IPR036770">
    <property type="entry name" value="Ankyrin_rpt-contain_sf"/>
</dbReference>
<feature type="repeat" description="ANK" evidence="3">
    <location>
        <begin position="508"/>
        <end position="540"/>
    </location>
</feature>
<evidence type="ECO:0000256" key="1">
    <source>
        <dbReference type="ARBA" id="ARBA00022737"/>
    </source>
</evidence>